<proteinExistence type="predicted"/>
<dbReference type="AlphaFoldDB" id="A0A1H6CIV2"/>
<dbReference type="GO" id="GO:0030976">
    <property type="term" value="F:thiamine pyrophosphate binding"/>
    <property type="evidence" value="ECO:0007669"/>
    <property type="project" value="TreeGrafter"/>
</dbReference>
<feature type="chain" id="PRO_5009294917" evidence="3">
    <location>
        <begin position="35"/>
        <end position="328"/>
    </location>
</feature>
<evidence type="ECO:0000313" key="5">
    <source>
        <dbReference type="Proteomes" id="UP000236743"/>
    </source>
</evidence>
<dbReference type="GO" id="GO:0015888">
    <property type="term" value="P:thiamine transport"/>
    <property type="evidence" value="ECO:0007669"/>
    <property type="project" value="TreeGrafter"/>
</dbReference>
<dbReference type="PANTHER" id="PTHR30006">
    <property type="entry name" value="THIAMINE-BINDING PERIPLASMIC PROTEIN-RELATED"/>
    <property type="match status" value="1"/>
</dbReference>
<evidence type="ECO:0000256" key="2">
    <source>
        <dbReference type="ARBA" id="ARBA00022764"/>
    </source>
</evidence>
<dbReference type="GO" id="GO:0030975">
    <property type="term" value="F:thiamine binding"/>
    <property type="evidence" value="ECO:0007669"/>
    <property type="project" value="TreeGrafter"/>
</dbReference>
<dbReference type="Gene3D" id="3.40.190.10">
    <property type="entry name" value="Periplasmic binding protein-like II"/>
    <property type="match status" value="2"/>
</dbReference>
<reference evidence="4 5" key="1">
    <citation type="submission" date="2016-10" db="EMBL/GenBank/DDBJ databases">
        <authorList>
            <person name="de Groot N.N."/>
        </authorList>
    </citation>
    <scope>NUCLEOTIDE SEQUENCE [LARGE SCALE GENOMIC DNA]</scope>
    <source>
        <strain evidence="4 5">DSM 26656</strain>
    </source>
</reference>
<dbReference type="GO" id="GO:0030288">
    <property type="term" value="C:outer membrane-bounded periplasmic space"/>
    <property type="evidence" value="ECO:0007669"/>
    <property type="project" value="TreeGrafter"/>
</dbReference>
<feature type="signal peptide" evidence="3">
    <location>
        <begin position="1"/>
        <end position="34"/>
    </location>
</feature>
<dbReference type="OrthoDB" id="9766989at2"/>
<evidence type="ECO:0000256" key="1">
    <source>
        <dbReference type="ARBA" id="ARBA00022729"/>
    </source>
</evidence>
<keyword evidence="5" id="KW-1185">Reference proteome</keyword>
<dbReference type="PIRSF" id="PIRSF002825">
    <property type="entry name" value="CfbpA"/>
    <property type="match status" value="1"/>
</dbReference>
<protein>
    <submittedName>
        <fullName evidence="4">Iron(III) transport system substrate-binding protein</fullName>
    </submittedName>
</protein>
<keyword evidence="1 3" id="KW-0732">Signal</keyword>
<gene>
    <name evidence="4" type="ORF">SAMN04488115_110181</name>
</gene>
<dbReference type="SUPFAM" id="SSF53850">
    <property type="entry name" value="Periplasmic binding protein-like II"/>
    <property type="match status" value="1"/>
</dbReference>
<keyword evidence="2" id="KW-0574">Periplasm</keyword>
<dbReference type="InterPro" id="IPR006059">
    <property type="entry name" value="SBP"/>
</dbReference>
<dbReference type="EMBL" id="FNUY01000010">
    <property type="protein sequence ID" value="SEG72904.1"/>
    <property type="molecule type" value="Genomic_DNA"/>
</dbReference>
<dbReference type="Proteomes" id="UP000236743">
    <property type="component" value="Unassembled WGS sequence"/>
</dbReference>
<dbReference type="RefSeq" id="WP_103874636.1">
    <property type="nucleotide sequence ID" value="NZ_FNUY01000010.1"/>
</dbReference>
<name>A0A1H6CIV2_9HYPH</name>
<sequence>MPTPSTRSLSTKSLARIAAIAAAAFTLAGGAALAKEVVIYNASDSVNNALVSAFKKKHPDIEVKFVSGSTGPIAERAIAEKAKPQADVVYLVNNAALEQLKQAGVFEPYEPKGSKILPAFRDDDGFYSKYFATTMCMVVNKERLAQKGLPMPATWEDLIRPVYRKEIALPSPLKSGTGGAILTTFVDAFGWPFVENLNENVYQYSDGGSGGAQLAGAGEVAIGLTFDTTCFETKASGRPVEIVYGRITPNVTEGGGLVAGGPNPAEAKIFLDFMAGDDAAAVLGKVVGATAVPGHGLVDLKQITLWQMRRPVDMTAFRREFASRILKQ</sequence>
<evidence type="ECO:0000313" key="4">
    <source>
        <dbReference type="EMBL" id="SEG72904.1"/>
    </source>
</evidence>
<organism evidence="4 5">
    <name type="scientific">Bosea lathyri</name>
    <dbReference type="NCBI Taxonomy" id="1036778"/>
    <lineage>
        <taxon>Bacteria</taxon>
        <taxon>Pseudomonadati</taxon>
        <taxon>Pseudomonadota</taxon>
        <taxon>Alphaproteobacteria</taxon>
        <taxon>Hyphomicrobiales</taxon>
        <taxon>Boseaceae</taxon>
        <taxon>Bosea</taxon>
    </lineage>
</organism>
<dbReference type="InterPro" id="IPR026045">
    <property type="entry name" value="Ferric-bd"/>
</dbReference>
<accession>A0A1H6CIV2</accession>
<dbReference type="PANTHER" id="PTHR30006:SF2">
    <property type="entry name" value="ABC TRANSPORTER SUBSTRATE-BINDING PROTEIN"/>
    <property type="match status" value="1"/>
</dbReference>
<evidence type="ECO:0000256" key="3">
    <source>
        <dbReference type="SAM" id="SignalP"/>
    </source>
</evidence>
<dbReference type="Pfam" id="PF01547">
    <property type="entry name" value="SBP_bac_1"/>
    <property type="match status" value="1"/>
</dbReference>